<feature type="domain" description="WsaF C-terminal" evidence="1">
    <location>
        <begin position="220"/>
        <end position="331"/>
    </location>
</feature>
<dbReference type="Proteomes" id="UP001156690">
    <property type="component" value="Unassembled WGS sequence"/>
</dbReference>
<name>A0AAV5NVE1_9VIBR</name>
<dbReference type="InterPro" id="IPR055050">
    <property type="entry name" value="WsaF_C"/>
</dbReference>
<organism evidence="2 3">
    <name type="scientific">Vibrio penaeicida</name>
    <dbReference type="NCBI Taxonomy" id="104609"/>
    <lineage>
        <taxon>Bacteria</taxon>
        <taxon>Pseudomonadati</taxon>
        <taxon>Pseudomonadota</taxon>
        <taxon>Gammaproteobacteria</taxon>
        <taxon>Vibrionales</taxon>
        <taxon>Vibrionaceae</taxon>
        <taxon>Vibrio</taxon>
    </lineage>
</organism>
<evidence type="ECO:0000259" key="1">
    <source>
        <dbReference type="Pfam" id="PF22772"/>
    </source>
</evidence>
<dbReference type="Gene3D" id="3.40.50.11090">
    <property type="match status" value="1"/>
</dbReference>
<accession>A0AAV5NVE1</accession>
<sequence length="388" mass="44587">MISKKSIAEFLECFFPSRKLKPFELFQAESESLVLNKSVVEKRVKLEIIDSVAWFLPSVGNHRAGGIVTILKIAEYLSANFGTQNYFVIRDNSLGQIASKLDLNYPNLRYEIIENLNKVPSCSLGVCTFWTTAFDLLEFNRCKKKFYLLQDDERTFYNRGSMFELVESTYRFGFTGLTNSFSISEVYSKISQKPSYVYTPGMNESLSSCRFERRGDVSTNVVVYARPSHSRNCFESLFTAISKVAKILGDDYRFFFVGEDLHKIKGKLPSNCIVLGDLDSESKIKELYAKCHFGISFISTPTITYHQLDLIQAGVCLIANYNKELMRKFSEEEVYYVSPVFHEMVPELVKILSDRGRAKTKVERSKERIKYYNWNDNLSEIAAFLKDG</sequence>
<gene>
    <name evidence="2" type="ORF">GCM10007932_39360</name>
</gene>
<keyword evidence="3" id="KW-1185">Reference proteome</keyword>
<dbReference type="EMBL" id="BSNX01000056">
    <property type="protein sequence ID" value="GLQ74575.1"/>
    <property type="molecule type" value="Genomic_DNA"/>
</dbReference>
<protein>
    <recommendedName>
        <fullName evidence="1">WsaF C-terminal domain-containing protein</fullName>
    </recommendedName>
</protein>
<evidence type="ECO:0000313" key="2">
    <source>
        <dbReference type="EMBL" id="GLQ74575.1"/>
    </source>
</evidence>
<dbReference type="AlphaFoldDB" id="A0AAV5NVE1"/>
<evidence type="ECO:0000313" key="3">
    <source>
        <dbReference type="Proteomes" id="UP001156690"/>
    </source>
</evidence>
<proteinExistence type="predicted"/>
<dbReference type="Gene3D" id="3.40.50.2000">
    <property type="entry name" value="Glycogen Phosphorylase B"/>
    <property type="match status" value="1"/>
</dbReference>
<dbReference type="RefSeq" id="WP_224055272.1">
    <property type="nucleotide sequence ID" value="NZ_AP025144.1"/>
</dbReference>
<dbReference type="Pfam" id="PF22772">
    <property type="entry name" value="WsaF_C"/>
    <property type="match status" value="1"/>
</dbReference>
<comment type="caution">
    <text evidence="2">The sequence shown here is derived from an EMBL/GenBank/DDBJ whole genome shotgun (WGS) entry which is preliminary data.</text>
</comment>
<reference evidence="3" key="1">
    <citation type="journal article" date="2019" name="Int. J. Syst. Evol. Microbiol.">
        <title>The Global Catalogue of Microorganisms (GCM) 10K type strain sequencing project: providing services to taxonomists for standard genome sequencing and annotation.</title>
        <authorList>
            <consortium name="The Broad Institute Genomics Platform"/>
            <consortium name="The Broad Institute Genome Sequencing Center for Infectious Disease"/>
            <person name="Wu L."/>
            <person name="Ma J."/>
        </authorList>
    </citation>
    <scope>NUCLEOTIDE SEQUENCE [LARGE SCALE GENOMIC DNA]</scope>
    <source>
        <strain evidence="3">NBRC 15640</strain>
    </source>
</reference>
<dbReference type="SUPFAM" id="SSF53756">
    <property type="entry name" value="UDP-Glycosyltransferase/glycogen phosphorylase"/>
    <property type="match status" value="1"/>
</dbReference>